<reference evidence="3" key="2">
    <citation type="submission" date="2023-05" db="EMBL/GenBank/DDBJ databases">
        <authorList>
            <consortium name="Lawrence Berkeley National Laboratory"/>
            <person name="Steindorff A."/>
            <person name="Hensen N."/>
            <person name="Bonometti L."/>
            <person name="Westerberg I."/>
            <person name="Brannstrom I.O."/>
            <person name="Guillou S."/>
            <person name="Cros-Aarteil S."/>
            <person name="Calhoun S."/>
            <person name="Haridas S."/>
            <person name="Kuo A."/>
            <person name="Mondo S."/>
            <person name="Pangilinan J."/>
            <person name="Riley R."/>
            <person name="Labutti K."/>
            <person name="Andreopoulos B."/>
            <person name="Lipzen A."/>
            <person name="Chen C."/>
            <person name="Yanf M."/>
            <person name="Daum C."/>
            <person name="Ng V."/>
            <person name="Clum A."/>
            <person name="Ohm R."/>
            <person name="Martin F."/>
            <person name="Silar P."/>
            <person name="Natvig D."/>
            <person name="Lalanne C."/>
            <person name="Gautier V."/>
            <person name="Ament-Velasquez S.L."/>
            <person name="Kruys A."/>
            <person name="Hutchinson M.I."/>
            <person name="Powell A.J."/>
            <person name="Barry K."/>
            <person name="Miller A.N."/>
            <person name="Grigoriev I.V."/>
            <person name="Debuchy R."/>
            <person name="Gladieux P."/>
            <person name="Thoren M.H."/>
            <person name="Johannesson H."/>
        </authorList>
    </citation>
    <scope>NUCLEOTIDE SEQUENCE</scope>
    <source>
        <strain evidence="3">CBS 315.58</strain>
    </source>
</reference>
<evidence type="ECO:0000256" key="1">
    <source>
        <dbReference type="SAM" id="MobiDB-lite"/>
    </source>
</evidence>
<accession>A0AAN6XSK0</accession>
<dbReference type="EMBL" id="MU863875">
    <property type="protein sequence ID" value="KAK4205796.1"/>
    <property type="molecule type" value="Genomic_DNA"/>
</dbReference>
<dbReference type="AlphaFoldDB" id="A0AAN6XSK0"/>
<keyword evidence="2" id="KW-1133">Transmembrane helix</keyword>
<feature type="region of interest" description="Disordered" evidence="1">
    <location>
        <begin position="1"/>
        <end position="28"/>
    </location>
</feature>
<feature type="region of interest" description="Disordered" evidence="1">
    <location>
        <begin position="233"/>
        <end position="256"/>
    </location>
</feature>
<keyword evidence="2" id="KW-0472">Membrane</keyword>
<evidence type="ECO:0000313" key="4">
    <source>
        <dbReference type="Proteomes" id="UP001303160"/>
    </source>
</evidence>
<evidence type="ECO:0000313" key="3">
    <source>
        <dbReference type="EMBL" id="KAK4205796.1"/>
    </source>
</evidence>
<feature type="transmembrane region" description="Helical" evidence="2">
    <location>
        <begin position="152"/>
        <end position="170"/>
    </location>
</feature>
<keyword evidence="2" id="KW-0812">Transmembrane</keyword>
<gene>
    <name evidence="3" type="ORF">QBC40DRAFT_2266</name>
</gene>
<evidence type="ECO:0000256" key="2">
    <source>
        <dbReference type="SAM" id="Phobius"/>
    </source>
</evidence>
<dbReference type="Proteomes" id="UP001303160">
    <property type="component" value="Unassembled WGS sequence"/>
</dbReference>
<reference evidence="3" key="1">
    <citation type="journal article" date="2023" name="Mol. Phylogenet. Evol.">
        <title>Genome-scale phylogeny and comparative genomics of the fungal order Sordariales.</title>
        <authorList>
            <person name="Hensen N."/>
            <person name="Bonometti L."/>
            <person name="Westerberg I."/>
            <person name="Brannstrom I.O."/>
            <person name="Guillou S."/>
            <person name="Cros-Aarteil S."/>
            <person name="Calhoun S."/>
            <person name="Haridas S."/>
            <person name="Kuo A."/>
            <person name="Mondo S."/>
            <person name="Pangilinan J."/>
            <person name="Riley R."/>
            <person name="LaButti K."/>
            <person name="Andreopoulos B."/>
            <person name="Lipzen A."/>
            <person name="Chen C."/>
            <person name="Yan M."/>
            <person name="Daum C."/>
            <person name="Ng V."/>
            <person name="Clum A."/>
            <person name="Steindorff A."/>
            <person name="Ohm R.A."/>
            <person name="Martin F."/>
            <person name="Silar P."/>
            <person name="Natvig D.O."/>
            <person name="Lalanne C."/>
            <person name="Gautier V."/>
            <person name="Ament-Velasquez S.L."/>
            <person name="Kruys A."/>
            <person name="Hutchinson M.I."/>
            <person name="Powell A.J."/>
            <person name="Barry K."/>
            <person name="Miller A.N."/>
            <person name="Grigoriev I.V."/>
            <person name="Debuchy R."/>
            <person name="Gladieux P."/>
            <person name="Hiltunen Thoren M."/>
            <person name="Johannesson H."/>
        </authorList>
    </citation>
    <scope>NUCLEOTIDE SEQUENCE</scope>
    <source>
        <strain evidence="3">CBS 315.58</strain>
    </source>
</reference>
<keyword evidence="4" id="KW-1185">Reference proteome</keyword>
<proteinExistence type="predicted"/>
<organism evidence="3 4">
    <name type="scientific">Triangularia verruculosa</name>
    <dbReference type="NCBI Taxonomy" id="2587418"/>
    <lineage>
        <taxon>Eukaryota</taxon>
        <taxon>Fungi</taxon>
        <taxon>Dikarya</taxon>
        <taxon>Ascomycota</taxon>
        <taxon>Pezizomycotina</taxon>
        <taxon>Sordariomycetes</taxon>
        <taxon>Sordariomycetidae</taxon>
        <taxon>Sordariales</taxon>
        <taxon>Podosporaceae</taxon>
        <taxon>Triangularia</taxon>
    </lineage>
</organism>
<comment type="caution">
    <text evidence="3">The sequence shown here is derived from an EMBL/GenBank/DDBJ whole genome shotgun (WGS) entry which is preliminary data.</text>
</comment>
<sequence>MDSDALARRETDGRRGTDVRRGTDGDHSERVADPDFEIRIYALRHNIIDTLASYLITRDAVTHGMHSEESGSNVRNQNTDIFSGRTSSVRKPYIRIIAAHDQVQVPLTFARNMLHYALNKAWVRLMRSAFYLVYTLTLDLSLRLMTTTPAPALTITITTLLATATAYTAYRTTLYYVLRSKSQGVDQIKARLNKESAYYKARNPDPDPDPSSFQQSWLLAPDDLSKLGAKVGEWREEDDDERKQPTSSQRPNATAMSLSDTAGWAWAEWYVGRLCADREKDGSGRKGWIILLKGSTPFSQRGISIHCNKAKHPIHSFTYVRTP</sequence>
<protein>
    <submittedName>
        <fullName evidence="3">Uncharacterized protein</fullName>
    </submittedName>
</protein>
<feature type="compositionally biased region" description="Polar residues" evidence="1">
    <location>
        <begin position="245"/>
        <end position="256"/>
    </location>
</feature>
<name>A0AAN6XSK0_9PEZI</name>